<comment type="caution">
    <text evidence="6">The sequence shown here is derived from an EMBL/GenBank/DDBJ whole genome shotgun (WGS) entry which is preliminary data.</text>
</comment>
<dbReference type="RefSeq" id="XP_041682544.1">
    <property type="nucleotide sequence ID" value="XM_041832040.1"/>
</dbReference>
<name>A0A1L7T5Q3_FUSMA</name>
<accession>A0A1L7T5Q3</accession>
<feature type="domain" description="PARG helical" evidence="5">
    <location>
        <begin position="90"/>
        <end position="185"/>
    </location>
</feature>
<protein>
    <recommendedName>
        <fullName evidence="2">poly(ADP-ribose) glycohydrolase</fullName>
        <ecNumber evidence="2">3.2.1.143</ecNumber>
    </recommendedName>
</protein>
<dbReference type="VEuPathDB" id="FungiDB:FMAN_03248"/>
<dbReference type="GO" id="GO:0009225">
    <property type="term" value="P:nucleotide-sugar metabolic process"/>
    <property type="evidence" value="ECO:0007669"/>
    <property type="project" value="TreeGrafter"/>
</dbReference>
<dbReference type="InterPro" id="IPR048362">
    <property type="entry name" value="PARG_helical"/>
</dbReference>
<dbReference type="InterPro" id="IPR046372">
    <property type="entry name" value="PARG_cat_C"/>
</dbReference>
<evidence type="ECO:0000256" key="3">
    <source>
        <dbReference type="ARBA" id="ARBA00022801"/>
    </source>
</evidence>
<dbReference type="InterPro" id="IPR007724">
    <property type="entry name" value="Poly_GlycHdrlase"/>
</dbReference>
<evidence type="ECO:0000256" key="2">
    <source>
        <dbReference type="ARBA" id="ARBA00012255"/>
    </source>
</evidence>
<evidence type="ECO:0000313" key="6">
    <source>
        <dbReference type="EMBL" id="CVK93944.1"/>
    </source>
</evidence>
<dbReference type="GO" id="GO:0005975">
    <property type="term" value="P:carbohydrate metabolic process"/>
    <property type="evidence" value="ECO:0007669"/>
    <property type="project" value="InterPro"/>
</dbReference>
<gene>
    <name evidence="6" type="ORF">FMAN_03248</name>
</gene>
<dbReference type="GO" id="GO:1990966">
    <property type="term" value="P:ATP generation from poly-ADP-D-ribose"/>
    <property type="evidence" value="ECO:0007669"/>
    <property type="project" value="TreeGrafter"/>
</dbReference>
<dbReference type="PANTHER" id="PTHR12837">
    <property type="entry name" value="POLY ADP-RIBOSE GLYCOHYDROLASE"/>
    <property type="match status" value="1"/>
</dbReference>
<sequence>MSSRPQFFHLPNSASCRILDRFSDLPDDAEVEEDENGKIPSWPLLKHLLCTPVSSIAQLVDRLQTIAANAETCHDSDYGFLKRFLEQRGEADILDTIWPKIRDIALALPAYFPDGKLELLQPGHPLHLSRGQVACLVVHQFLCSFSPQRNDDGYQDLGIWFSSEQRHPTAVQMYLEALFTYFESTPEASALLEDHQVAPKRAHGSVSYEVHLGKPASLEAAKLAKLQVNLLDAHTSNTHNPEVQGEGGGAVVSSNKVTGFGQSATQEEIFVGVAPEAYPVVLVAPHLADDTVIAVSGARAMVDMRGQRRNIEWTIRPTPPSEDFAGWKKSWRGGRLVFMDALEMDMLNHLENDGLPDLSHGNIDREINKAANGFSSYKGNSVFTGLWGCGAFGGDPGVKLLILWLAAGGADVELNLMFGPGEHDLGRKLEDVVRACQDLTATNVRELLSRVPRDLRGEGILRWVANEASGAQHDTC</sequence>
<dbReference type="AlphaFoldDB" id="A0A1L7T5Q3"/>
<keyword evidence="3" id="KW-0378">Hydrolase</keyword>
<dbReference type="Pfam" id="PF20811">
    <property type="entry name" value="PARG_cat_N"/>
    <property type="match status" value="1"/>
</dbReference>
<evidence type="ECO:0000259" key="4">
    <source>
        <dbReference type="Pfam" id="PF05028"/>
    </source>
</evidence>
<dbReference type="Pfam" id="PF05028">
    <property type="entry name" value="PARG_cat_C"/>
    <property type="match status" value="1"/>
</dbReference>
<dbReference type="Proteomes" id="UP000184255">
    <property type="component" value="Unassembled WGS sequence"/>
</dbReference>
<reference evidence="7" key="1">
    <citation type="journal article" date="2016" name="Genome Biol. Evol.">
        <title>Comparative 'omics' of the Fusarium fujikuroi species complex highlights differences in genetic potential and metabolite synthesis.</title>
        <authorList>
            <person name="Niehaus E.-M."/>
            <person name="Muensterkoetter M."/>
            <person name="Proctor R.H."/>
            <person name="Brown D.W."/>
            <person name="Sharon A."/>
            <person name="Idan Y."/>
            <person name="Oren-Young L."/>
            <person name="Sieber C.M."/>
            <person name="Novak O."/>
            <person name="Pencik A."/>
            <person name="Tarkowska D."/>
            <person name="Hromadova K."/>
            <person name="Freeman S."/>
            <person name="Maymon M."/>
            <person name="Elazar M."/>
            <person name="Youssef S.A."/>
            <person name="El-Shabrawy E.S.M."/>
            <person name="Shalaby A.B.A."/>
            <person name="Houterman P."/>
            <person name="Brock N.L."/>
            <person name="Burkhardt I."/>
            <person name="Tsavkelova E.A."/>
            <person name="Dickschat J.S."/>
            <person name="Galuszka P."/>
            <person name="Gueldener U."/>
            <person name="Tudzynski B."/>
        </authorList>
    </citation>
    <scope>NUCLEOTIDE SEQUENCE [LARGE SCALE GENOMIC DNA]</scope>
    <source>
        <strain evidence="7">MRC7560</strain>
    </source>
</reference>
<dbReference type="GO" id="GO:0005737">
    <property type="term" value="C:cytoplasm"/>
    <property type="evidence" value="ECO:0007669"/>
    <property type="project" value="TreeGrafter"/>
</dbReference>
<proteinExistence type="inferred from homology"/>
<dbReference type="GO" id="GO:0004649">
    <property type="term" value="F:poly(ADP-ribose) glycohydrolase activity"/>
    <property type="evidence" value="ECO:0007669"/>
    <property type="project" value="UniProtKB-EC"/>
</dbReference>
<comment type="similarity">
    <text evidence="1">Belongs to the poly(ADP-ribose) glycohydrolase family.</text>
</comment>
<dbReference type="GO" id="GO:0005634">
    <property type="term" value="C:nucleus"/>
    <property type="evidence" value="ECO:0007669"/>
    <property type="project" value="TreeGrafter"/>
</dbReference>
<feature type="domain" description="PARG catalytic Macro" evidence="4">
    <location>
        <begin position="224"/>
        <end position="415"/>
    </location>
</feature>
<dbReference type="PANTHER" id="PTHR12837:SF0">
    <property type="entry name" value="POLY(ADP-RIBOSE) GLYCOHYDROLASE"/>
    <property type="match status" value="1"/>
</dbReference>
<dbReference type="EMBL" id="FCQH01000006">
    <property type="protein sequence ID" value="CVK93944.1"/>
    <property type="molecule type" value="Genomic_DNA"/>
</dbReference>
<organism evidence="6 7">
    <name type="scientific">Fusarium mangiferae</name>
    <name type="common">Mango malformation disease fungus</name>
    <dbReference type="NCBI Taxonomy" id="192010"/>
    <lineage>
        <taxon>Eukaryota</taxon>
        <taxon>Fungi</taxon>
        <taxon>Dikarya</taxon>
        <taxon>Ascomycota</taxon>
        <taxon>Pezizomycotina</taxon>
        <taxon>Sordariomycetes</taxon>
        <taxon>Hypocreomycetidae</taxon>
        <taxon>Hypocreales</taxon>
        <taxon>Nectriaceae</taxon>
        <taxon>Fusarium</taxon>
        <taxon>Fusarium fujikuroi species complex</taxon>
    </lineage>
</organism>
<dbReference type="GO" id="GO:0006282">
    <property type="term" value="P:regulation of DNA repair"/>
    <property type="evidence" value="ECO:0007669"/>
    <property type="project" value="InterPro"/>
</dbReference>
<dbReference type="GeneID" id="65082519"/>
<dbReference type="EC" id="3.2.1.143" evidence="2"/>
<evidence type="ECO:0000313" key="7">
    <source>
        <dbReference type="Proteomes" id="UP000184255"/>
    </source>
</evidence>
<evidence type="ECO:0000259" key="5">
    <source>
        <dbReference type="Pfam" id="PF20811"/>
    </source>
</evidence>
<keyword evidence="7" id="KW-1185">Reference proteome</keyword>
<evidence type="ECO:0000256" key="1">
    <source>
        <dbReference type="ARBA" id="ARBA00009545"/>
    </source>
</evidence>